<feature type="domain" description="Rhodopsin" evidence="3">
    <location>
        <begin position="2"/>
        <end position="88"/>
    </location>
</feature>
<reference evidence="4 5" key="1">
    <citation type="submission" date="2020-01" db="EMBL/GenBank/DDBJ databases">
        <authorList>
            <consortium name="DOE Joint Genome Institute"/>
            <person name="Haridas S."/>
            <person name="Albert R."/>
            <person name="Binder M."/>
            <person name="Bloem J."/>
            <person name="Labutti K."/>
            <person name="Salamov A."/>
            <person name="Andreopoulos B."/>
            <person name="Baker S.E."/>
            <person name="Barry K."/>
            <person name="Bills G."/>
            <person name="Bluhm B.H."/>
            <person name="Cannon C."/>
            <person name="Castanera R."/>
            <person name="Culley D.E."/>
            <person name="Daum C."/>
            <person name="Ezra D."/>
            <person name="Gonzalez J.B."/>
            <person name="Henrissat B."/>
            <person name="Kuo A."/>
            <person name="Liang C."/>
            <person name="Lipzen A."/>
            <person name="Lutzoni F."/>
            <person name="Magnuson J."/>
            <person name="Mondo S."/>
            <person name="Nolan M."/>
            <person name="Ohm R."/>
            <person name="Pangilinan J."/>
            <person name="Park H.-J.H."/>
            <person name="Ramirez L."/>
            <person name="Alfaro M."/>
            <person name="Sun H."/>
            <person name="Tritt A."/>
            <person name="Yoshinaga Y."/>
            <person name="Zwiers L.-H.L."/>
            <person name="Turgeon B.G."/>
            <person name="Goodwin S.B."/>
            <person name="Spatafora J.W."/>
            <person name="Crous P.W."/>
            <person name="Grigoriev I.V."/>
        </authorList>
    </citation>
    <scope>NUCLEOTIDE SEQUENCE [LARGE SCALE GENOMIC DNA]</scope>
    <source>
        <strain evidence="4 5">CBS 611.86</strain>
    </source>
</reference>
<organism evidence="4 5">
    <name type="scientific">Massariosphaeria phaeospora</name>
    <dbReference type="NCBI Taxonomy" id="100035"/>
    <lineage>
        <taxon>Eukaryota</taxon>
        <taxon>Fungi</taxon>
        <taxon>Dikarya</taxon>
        <taxon>Ascomycota</taxon>
        <taxon>Pezizomycotina</taxon>
        <taxon>Dothideomycetes</taxon>
        <taxon>Pleosporomycetidae</taxon>
        <taxon>Pleosporales</taxon>
        <taxon>Pleosporales incertae sedis</taxon>
        <taxon>Massariosphaeria</taxon>
    </lineage>
</organism>
<dbReference type="Proteomes" id="UP000481861">
    <property type="component" value="Unassembled WGS sequence"/>
</dbReference>
<comment type="caution">
    <text evidence="4">The sequence shown here is derived from an EMBL/GenBank/DDBJ whole genome shotgun (WGS) entry which is preliminary data.</text>
</comment>
<feature type="transmembrane region" description="Helical" evidence="2">
    <location>
        <begin position="27"/>
        <end position="47"/>
    </location>
</feature>
<gene>
    <name evidence="4" type="ORF">BDV95DRAFT_639084</name>
</gene>
<dbReference type="InterPro" id="IPR049326">
    <property type="entry name" value="Rhodopsin_dom_fungi"/>
</dbReference>
<protein>
    <recommendedName>
        <fullName evidence="3">Rhodopsin domain-containing protein</fullName>
    </recommendedName>
</protein>
<dbReference type="PANTHER" id="PTHR38794:SF1">
    <property type="entry name" value="INTEGRAL MEMBRANE PROTEIN"/>
    <property type="match status" value="1"/>
</dbReference>
<keyword evidence="2" id="KW-0472">Membrane</keyword>
<dbReference type="EMBL" id="JAADJZ010000014">
    <property type="protein sequence ID" value="KAF2870045.1"/>
    <property type="molecule type" value="Genomic_DNA"/>
</dbReference>
<evidence type="ECO:0000313" key="4">
    <source>
        <dbReference type="EMBL" id="KAF2870045.1"/>
    </source>
</evidence>
<accession>A0A7C8MLS2</accession>
<dbReference type="AlphaFoldDB" id="A0A7C8MLS2"/>
<keyword evidence="5" id="KW-1185">Reference proteome</keyword>
<feature type="transmembrane region" description="Helical" evidence="2">
    <location>
        <begin position="68"/>
        <end position="89"/>
    </location>
</feature>
<evidence type="ECO:0000256" key="2">
    <source>
        <dbReference type="SAM" id="Phobius"/>
    </source>
</evidence>
<evidence type="ECO:0000256" key="1">
    <source>
        <dbReference type="SAM" id="MobiDB-lite"/>
    </source>
</evidence>
<proteinExistence type="predicted"/>
<sequence length="343" mass="38156">MGCARISVCLLIRKVLPGTVPQWTATVFAVFTALWTVSGVLVTAFPCRLPEVWRLTFGQKNCYDIIKFVNYIGITNIVVEVLLVFIPLLRSIVAAVAAQLSFFNHYSHSKDFTYDYWRSVLCVQIAQNLSIITACLPCMHPFIIGILAGREKTDALLYKCPARQGIKDCLKGKSFKFDSTSSQSSVMPMKHRDDDDDEYCRPLATYGLDRSSAHLNSQHFNRFPANTAKPVFDPTPPQNVFNRVIAIPPSRPLPAGAVKDLPPIPHHLGQVGVLPTVDWDTDSDRDSGASSHASRRRGSDYVFSRSKVVSVPEADAMMGDGEYYKKYYPPLPSPGMPKWARGP</sequence>
<evidence type="ECO:0000313" key="5">
    <source>
        <dbReference type="Proteomes" id="UP000481861"/>
    </source>
</evidence>
<keyword evidence="2" id="KW-1133">Transmembrane helix</keyword>
<dbReference type="Pfam" id="PF20684">
    <property type="entry name" value="Fung_rhodopsin"/>
    <property type="match status" value="1"/>
</dbReference>
<name>A0A7C8MLS2_9PLEO</name>
<keyword evidence="2" id="KW-0812">Transmembrane</keyword>
<feature type="region of interest" description="Disordered" evidence="1">
    <location>
        <begin position="275"/>
        <end position="297"/>
    </location>
</feature>
<evidence type="ECO:0000259" key="3">
    <source>
        <dbReference type="Pfam" id="PF20684"/>
    </source>
</evidence>
<dbReference type="PANTHER" id="PTHR38794">
    <property type="entry name" value="INTEGRAL MEMBRANE PROTEIN"/>
    <property type="match status" value="1"/>
</dbReference>
<dbReference type="OrthoDB" id="3918601at2759"/>